<dbReference type="OrthoDB" id="9777271at2"/>
<dbReference type="SUPFAM" id="SSF55154">
    <property type="entry name" value="CYTH-like phosphatases"/>
    <property type="match status" value="1"/>
</dbReference>
<name>A0A1N7IZQ1_9CORY</name>
<reference evidence="5" key="1">
    <citation type="submission" date="2017-01" db="EMBL/GenBank/DDBJ databases">
        <authorList>
            <person name="Varghese N."/>
            <person name="Submissions S."/>
        </authorList>
    </citation>
    <scope>NUCLEOTIDE SEQUENCE [LARGE SCALE GENOMIC DNA]</scope>
    <source>
        <strain evidence="5">DSM 44531</strain>
    </source>
</reference>
<accession>A0A1N7IZQ1</accession>
<dbReference type="InterPro" id="IPR023577">
    <property type="entry name" value="CYTH_domain"/>
</dbReference>
<organism evidence="4 5">
    <name type="scientific">Corynebacterium appendicis CIP 107643</name>
    <dbReference type="NCBI Taxonomy" id="1161099"/>
    <lineage>
        <taxon>Bacteria</taxon>
        <taxon>Bacillati</taxon>
        <taxon>Actinomycetota</taxon>
        <taxon>Actinomycetes</taxon>
        <taxon>Mycobacteriales</taxon>
        <taxon>Corynebacteriaceae</taxon>
        <taxon>Corynebacterium</taxon>
    </lineage>
</organism>
<dbReference type="InterPro" id="IPR038186">
    <property type="entry name" value="CHAD_dom_sf"/>
</dbReference>
<dbReference type="InterPro" id="IPR033469">
    <property type="entry name" value="CYTH-like_dom_sf"/>
</dbReference>
<gene>
    <name evidence="4" type="ORF">SAMN05444817_10315</name>
</gene>
<protein>
    <submittedName>
        <fullName evidence="4">CHAD domain-containing protein</fullName>
    </submittedName>
</protein>
<evidence type="ECO:0000313" key="5">
    <source>
        <dbReference type="Proteomes" id="UP000186292"/>
    </source>
</evidence>
<evidence type="ECO:0000313" key="4">
    <source>
        <dbReference type="EMBL" id="SIS42519.1"/>
    </source>
</evidence>
<sequence>MSTQPFIEVEAKFAVDDTIAVPDLTALTAVESAGETVRHSLSAIYYDTADLRLTRAKVTLRRRTGGKDDGWHIKLPGTTGRTELHAELTDPSTPPDELLDAVRAIIRREPLSPIAQVDNDRAETPLYDAAGDQVAEFCDDRVTAWSLLPGGQQTTWREWEVELSGELAETVDGNALLHEATSLLINRGARKSASPSKLATALGDSAAAAPVPPYMSAEGLDEGSPAKAVVDSLRVQRDRLVEWDPKVRNDEWDSVHQMRVATRELRSLLETFEGILAGDQLKHVESELKQLAALLGTARDAEVVEERFIGLLDSDTTGMIDGPASEHVRGDMRREYERAHRRILRTLDSERYLTLLDDIDALLANPPLASDAPADEEAGAADSGSAPGEAGSETASAESASGESAPAETRSSEEILYEHLERGYKKLAKRHKLAREHYPDTSLPLHDREEYVHDVRKAAKKLRYSANAAKDSGLKAGKLSKACKELQEILGDYQDAVTSWDRIEKLAAGARQRGEDTFAYGMLYQREMSRGDKALEDYPKAFKEVKKAFKKVEPKDN</sequence>
<dbReference type="STRING" id="1161099.SAMN05444817_10315"/>
<dbReference type="Pfam" id="PF01928">
    <property type="entry name" value="CYTH"/>
    <property type="match status" value="1"/>
</dbReference>
<feature type="compositionally biased region" description="Low complexity" evidence="1">
    <location>
        <begin position="380"/>
        <end position="408"/>
    </location>
</feature>
<dbReference type="PANTHER" id="PTHR39339:SF1">
    <property type="entry name" value="CHAD DOMAIN-CONTAINING PROTEIN"/>
    <property type="match status" value="1"/>
</dbReference>
<keyword evidence="5" id="KW-1185">Reference proteome</keyword>
<dbReference type="Pfam" id="PF05235">
    <property type="entry name" value="CHAD"/>
    <property type="match status" value="1"/>
</dbReference>
<dbReference type="PANTHER" id="PTHR39339">
    <property type="entry name" value="SLR1444 PROTEIN"/>
    <property type="match status" value="1"/>
</dbReference>
<dbReference type="SMART" id="SM00880">
    <property type="entry name" value="CHAD"/>
    <property type="match status" value="1"/>
</dbReference>
<dbReference type="PROSITE" id="PS51708">
    <property type="entry name" value="CHAD"/>
    <property type="match status" value="1"/>
</dbReference>
<feature type="region of interest" description="Disordered" evidence="1">
    <location>
        <begin position="367"/>
        <end position="413"/>
    </location>
</feature>
<dbReference type="RefSeq" id="WP_076598661.1">
    <property type="nucleotide sequence ID" value="NZ_CP046976.1"/>
</dbReference>
<dbReference type="AlphaFoldDB" id="A0A1N7IZQ1"/>
<proteinExistence type="predicted"/>
<feature type="domain" description="CHAD" evidence="3">
    <location>
        <begin position="222"/>
        <end position="547"/>
    </location>
</feature>
<dbReference type="Proteomes" id="UP000186292">
    <property type="component" value="Unassembled WGS sequence"/>
</dbReference>
<dbReference type="EMBL" id="FTOF01000003">
    <property type="protein sequence ID" value="SIS42519.1"/>
    <property type="molecule type" value="Genomic_DNA"/>
</dbReference>
<evidence type="ECO:0000259" key="3">
    <source>
        <dbReference type="PROSITE" id="PS51708"/>
    </source>
</evidence>
<evidence type="ECO:0000259" key="2">
    <source>
        <dbReference type="PROSITE" id="PS51707"/>
    </source>
</evidence>
<dbReference type="CDD" id="cd07374">
    <property type="entry name" value="CYTH-like_Pase"/>
    <property type="match status" value="1"/>
</dbReference>
<dbReference type="Gene3D" id="2.40.320.10">
    <property type="entry name" value="Hypothetical Protein Pfu-838710-001"/>
    <property type="match status" value="1"/>
</dbReference>
<dbReference type="Gene3D" id="1.40.20.10">
    <property type="entry name" value="CHAD domain"/>
    <property type="match status" value="1"/>
</dbReference>
<dbReference type="PROSITE" id="PS51707">
    <property type="entry name" value="CYTH"/>
    <property type="match status" value="1"/>
</dbReference>
<feature type="domain" description="CYTH" evidence="2">
    <location>
        <begin position="6"/>
        <end position="205"/>
    </location>
</feature>
<dbReference type="SMART" id="SM01118">
    <property type="entry name" value="CYTH"/>
    <property type="match status" value="1"/>
</dbReference>
<dbReference type="InterPro" id="IPR007899">
    <property type="entry name" value="CHAD_dom"/>
</dbReference>
<evidence type="ECO:0000256" key="1">
    <source>
        <dbReference type="SAM" id="MobiDB-lite"/>
    </source>
</evidence>